<dbReference type="AlphaFoldDB" id="A0AAD9HEJ5"/>
<evidence type="ECO:0000313" key="3">
    <source>
        <dbReference type="Proteomes" id="UP001232148"/>
    </source>
</evidence>
<organism evidence="2 3">
    <name type="scientific">Colletotrichum zoysiae</name>
    <dbReference type="NCBI Taxonomy" id="1216348"/>
    <lineage>
        <taxon>Eukaryota</taxon>
        <taxon>Fungi</taxon>
        <taxon>Dikarya</taxon>
        <taxon>Ascomycota</taxon>
        <taxon>Pezizomycotina</taxon>
        <taxon>Sordariomycetes</taxon>
        <taxon>Hypocreomycetidae</taxon>
        <taxon>Glomerellales</taxon>
        <taxon>Glomerellaceae</taxon>
        <taxon>Colletotrichum</taxon>
        <taxon>Colletotrichum graminicola species complex</taxon>
    </lineage>
</organism>
<reference evidence="2" key="1">
    <citation type="submission" date="2021-06" db="EMBL/GenBank/DDBJ databases">
        <title>Comparative genomics, transcriptomics and evolutionary studies reveal genomic signatures of adaptation to plant cell wall in hemibiotrophic fungi.</title>
        <authorList>
            <consortium name="DOE Joint Genome Institute"/>
            <person name="Baroncelli R."/>
            <person name="Diaz J.F."/>
            <person name="Benocci T."/>
            <person name="Peng M."/>
            <person name="Battaglia E."/>
            <person name="Haridas S."/>
            <person name="Andreopoulos W."/>
            <person name="Labutti K."/>
            <person name="Pangilinan J."/>
            <person name="Floch G.L."/>
            <person name="Makela M.R."/>
            <person name="Henrissat B."/>
            <person name="Grigoriev I.V."/>
            <person name="Crouch J.A."/>
            <person name="De Vries R.P."/>
            <person name="Sukno S.A."/>
            <person name="Thon M.R."/>
        </authorList>
    </citation>
    <scope>NUCLEOTIDE SEQUENCE</scope>
    <source>
        <strain evidence="2">MAFF235873</strain>
    </source>
</reference>
<gene>
    <name evidence="2" type="ORF">LX32DRAFT_18748</name>
</gene>
<dbReference type="Proteomes" id="UP001232148">
    <property type="component" value="Unassembled WGS sequence"/>
</dbReference>
<dbReference type="EMBL" id="MU842913">
    <property type="protein sequence ID" value="KAK2026512.1"/>
    <property type="molecule type" value="Genomic_DNA"/>
</dbReference>
<sequence>MLGLSSNPISAIPPLNTIPTSHSTPAACIWPLVWAQFFSFPLIANYTRSCAARACACSSSTTAATRPPPVEAGFAFRPNSSTKTAVVTTPTTTTTTTATTTTTTTTTTKTPNHALRPLQPLRHPIGRIAGHCIANTTAVQAIAKAKAKGPARATVACTCTTLHSFVRVPTHLAANLISLLREPTLTIRQYPFSRHTRSSIYSSCLYFLPQRLSQSPLSLLLPPPPPPLRPLKEALATSKSLAQASLQSPRRQDSFPTLPRKAVVLAAAFVEPFLPRLPTRQTRLCHRPP</sequence>
<accession>A0AAD9HEJ5</accession>
<comment type="caution">
    <text evidence="2">The sequence shown here is derived from an EMBL/GenBank/DDBJ whole genome shotgun (WGS) entry which is preliminary data.</text>
</comment>
<evidence type="ECO:0000256" key="1">
    <source>
        <dbReference type="SAM" id="MobiDB-lite"/>
    </source>
</evidence>
<feature type="compositionally biased region" description="Low complexity" evidence="1">
    <location>
        <begin position="90"/>
        <end position="111"/>
    </location>
</feature>
<proteinExistence type="predicted"/>
<protein>
    <submittedName>
        <fullName evidence="2">Uncharacterized protein</fullName>
    </submittedName>
</protein>
<name>A0AAD9HEJ5_9PEZI</name>
<keyword evidence="3" id="KW-1185">Reference proteome</keyword>
<feature type="region of interest" description="Disordered" evidence="1">
    <location>
        <begin position="90"/>
        <end position="113"/>
    </location>
</feature>
<evidence type="ECO:0000313" key="2">
    <source>
        <dbReference type="EMBL" id="KAK2026512.1"/>
    </source>
</evidence>